<sequence length="949" mass="103367">MRKKDYSLLIAAFIGLSSGWAVLNQDVFATEEEPVSMPSIEEGASDLATENETADEITTEDDFSDGEIDQTVPNEEEGKELDQGQDDSIDLDITDSNQNHEFEKKEEIVPVEKIEETPVVQKTETVAMQAAPKKAVAPAPAALKAASLNGWNNNKYYVNNVMAIGETKIGNDLHLFDNDGNPLNGFIQYGEKTYYCESLGKVKTGTFQVGNQKFTASSTGEIIKSDFDKIPYYNQYDARWKNIVIGSSTLGNAGCAVMTATTIVNYFNQTNYSPVDMGKQLYQAGYFNNGMIGSTNDMWQWVANKYNLTWKGNLDANGIKESLLGGNIVAVRVKQSRWCTPDSSHQIYLTGYQDGKVRVYDPYNTDQMGYFTLQEVMNAQSPYDEDTRAGGPFVALGKKIIQTIESSFNRYGTVVIGDQAYTGKQITAKPVVGLYQNGAYIELKEGKDYTVSFKNNVNAGQASVTVTGKGLYKGAISKGFYIVNNTIANATYTLASKGNGSLVLDIPSASKSTGAALQIYTSNGTMAQQFQIEKQANGYYTIRNKNSGLYLTSSSDWRKIHNGLGVTQQNFKNDKSSLWMIRSTANGYVISSAWDSNYVLDVQSAVFKNGSKIQLYAGNGTKAQAWNLNNLDQKAQSINDLAAANVKTIADGFYTIASRINGNKVVDVAGASGANGANVQIYTKNGTQAQIFQVSHVNNFLKITNVASGKVLDVNAGIGKSGTNVQQYAWNGSKAQLWIAISTTDGIKLVSALDQNLVLDLNAAATYDGNNIGIYASNNTKAQRWTFQKAEDPRATLNSMAAKSKSLVAAGVYEIHSMVNGNYNLDVTGANKSNGANVQLYSDNDTNAQRWKVSFDAQGYAQIQNINSGKYLSVANAKAQSGENIIQSSGTSYAQKWVFQQLNGAIQIVSAMHKDYVLDLSGAHSVNGRNIQLYANNGSKAQQWKFVKV</sequence>
<gene>
    <name evidence="1" type="ORF">E5336_01895</name>
</gene>
<evidence type="ECO:0000313" key="2">
    <source>
        <dbReference type="Proteomes" id="UP000308836"/>
    </source>
</evidence>
<reference evidence="1" key="1">
    <citation type="submission" date="2019-04" db="EMBL/GenBank/DDBJ databases">
        <title>Microbes associate with the intestines of laboratory mice.</title>
        <authorList>
            <person name="Navarre W."/>
            <person name="Wong E."/>
            <person name="Huang K."/>
            <person name="Tropini C."/>
            <person name="Ng K."/>
            <person name="Yu B."/>
        </authorList>
    </citation>
    <scope>NUCLEOTIDE SEQUENCE</scope>
    <source>
        <strain evidence="1">NM09_H32</strain>
    </source>
</reference>
<name>A0AC61R9X0_9FIRM</name>
<dbReference type="Proteomes" id="UP000308836">
    <property type="component" value="Unassembled WGS sequence"/>
</dbReference>
<evidence type="ECO:0000313" key="1">
    <source>
        <dbReference type="EMBL" id="TGY66861.1"/>
    </source>
</evidence>
<organism evidence="1 2">
    <name type="scientific">Dubosiella muris</name>
    <dbReference type="NCBI Taxonomy" id="3038133"/>
    <lineage>
        <taxon>Bacteria</taxon>
        <taxon>Bacillati</taxon>
        <taxon>Bacillota</taxon>
        <taxon>Erysipelotrichia</taxon>
        <taxon>Erysipelotrichales</taxon>
        <taxon>Erysipelotrichaceae</taxon>
        <taxon>Dubosiella</taxon>
    </lineage>
</organism>
<proteinExistence type="predicted"/>
<dbReference type="EMBL" id="SRYG01000003">
    <property type="protein sequence ID" value="TGY66861.1"/>
    <property type="molecule type" value="Genomic_DNA"/>
</dbReference>
<protein>
    <submittedName>
        <fullName evidence="1">Uncharacterized protein</fullName>
    </submittedName>
</protein>
<keyword evidence="2" id="KW-1185">Reference proteome</keyword>
<comment type="caution">
    <text evidence="1">The sequence shown here is derived from an EMBL/GenBank/DDBJ whole genome shotgun (WGS) entry which is preliminary data.</text>
</comment>
<accession>A0AC61R9X0</accession>